<organism evidence="2 3">
    <name type="scientific">Anoxybacter fermentans</name>
    <dbReference type="NCBI Taxonomy" id="1323375"/>
    <lineage>
        <taxon>Bacteria</taxon>
        <taxon>Bacillati</taxon>
        <taxon>Bacillota</taxon>
        <taxon>Clostridia</taxon>
        <taxon>Halanaerobiales</taxon>
        <taxon>Anoxybacter</taxon>
    </lineage>
</organism>
<keyword evidence="1" id="KW-1133">Transmembrane helix</keyword>
<evidence type="ECO:0000313" key="3">
    <source>
        <dbReference type="Proteomes" id="UP000267250"/>
    </source>
</evidence>
<feature type="transmembrane region" description="Helical" evidence="1">
    <location>
        <begin position="45"/>
        <end position="63"/>
    </location>
</feature>
<dbReference type="RefSeq" id="WP_127015922.1">
    <property type="nucleotide sequence ID" value="NZ_CP016379.1"/>
</dbReference>
<proteinExistence type="predicted"/>
<feature type="transmembrane region" description="Helical" evidence="1">
    <location>
        <begin position="107"/>
        <end position="125"/>
    </location>
</feature>
<evidence type="ECO:0000313" key="2">
    <source>
        <dbReference type="EMBL" id="AZR72594.1"/>
    </source>
</evidence>
<dbReference type="KEGG" id="aft:BBF96_03845"/>
<name>A0A3S9SWD4_9FIRM</name>
<accession>A0A3S9SWD4</accession>
<dbReference type="AlphaFoldDB" id="A0A3S9SWD4"/>
<sequence length="133" mass="15397">MFDIFTEKNKKVVYESIALILLLSIIIHLLLGVRTFDKRLSECGIAVVLFLWGLGGGFVLFKLQTFTWSKKILRLFCNFTIYFFSIYSLINFISQIYSLFAAKENEIYFIGIFFAFGVVISAYHIKIKYASKS</sequence>
<feature type="transmembrane region" description="Helical" evidence="1">
    <location>
        <begin position="75"/>
        <end position="101"/>
    </location>
</feature>
<keyword evidence="1" id="KW-0472">Membrane</keyword>
<dbReference type="EMBL" id="CP016379">
    <property type="protein sequence ID" value="AZR72594.1"/>
    <property type="molecule type" value="Genomic_DNA"/>
</dbReference>
<protein>
    <submittedName>
        <fullName evidence="2">Uncharacterized protein</fullName>
    </submittedName>
</protein>
<keyword evidence="3" id="KW-1185">Reference proteome</keyword>
<feature type="transmembrane region" description="Helical" evidence="1">
    <location>
        <begin position="12"/>
        <end position="33"/>
    </location>
</feature>
<evidence type="ECO:0000256" key="1">
    <source>
        <dbReference type="SAM" id="Phobius"/>
    </source>
</evidence>
<gene>
    <name evidence="2" type="ORF">BBF96_03845</name>
</gene>
<dbReference type="Proteomes" id="UP000267250">
    <property type="component" value="Chromosome"/>
</dbReference>
<keyword evidence="1" id="KW-0812">Transmembrane</keyword>
<reference evidence="2 3" key="1">
    <citation type="submission" date="2016-07" db="EMBL/GenBank/DDBJ databases">
        <title>Genome and transcriptome analysis of iron-reducing fermentative bacteria Anoxybacter fermentans.</title>
        <authorList>
            <person name="Zeng X."/>
            <person name="Shao Z."/>
        </authorList>
    </citation>
    <scope>NUCLEOTIDE SEQUENCE [LARGE SCALE GENOMIC DNA]</scope>
    <source>
        <strain evidence="2 3">DY22613</strain>
    </source>
</reference>